<evidence type="ECO:0000313" key="3">
    <source>
        <dbReference type="Proteomes" id="UP000707477"/>
    </source>
</evidence>
<protein>
    <submittedName>
        <fullName evidence="2">Uncharacterized protein</fullName>
    </submittedName>
</protein>
<keyword evidence="1" id="KW-0812">Transmembrane</keyword>
<accession>A0ABX1L1E4</accession>
<reference evidence="2 3" key="1">
    <citation type="submission" date="2020-03" db="EMBL/GenBank/DDBJ databases">
        <authorList>
            <person name="Zhang Z."/>
            <person name="Guo Z."/>
            <person name="Hou Q."/>
            <person name="Shen X."/>
        </authorList>
    </citation>
    <scope>NUCLEOTIDE SEQUENCE [LARGE SCALE GENOMIC DNA]</scope>
    <source>
        <strain evidence="2 3">HBUAS51329</strain>
    </source>
</reference>
<keyword evidence="1" id="KW-0472">Membrane</keyword>
<feature type="transmembrane region" description="Helical" evidence="1">
    <location>
        <begin position="6"/>
        <end position="29"/>
    </location>
</feature>
<gene>
    <name evidence="2" type="ORF">HEQ44_01430</name>
</gene>
<keyword evidence="1" id="KW-1133">Transmembrane helix</keyword>
<dbReference type="EMBL" id="JAAVSD010000002">
    <property type="protein sequence ID" value="NLR28840.1"/>
    <property type="molecule type" value="Genomic_DNA"/>
</dbReference>
<feature type="transmembrane region" description="Helical" evidence="1">
    <location>
        <begin position="41"/>
        <end position="60"/>
    </location>
</feature>
<proteinExistence type="predicted"/>
<evidence type="ECO:0000256" key="1">
    <source>
        <dbReference type="SAM" id="Phobius"/>
    </source>
</evidence>
<name>A0ABX1L1E4_9LACO</name>
<evidence type="ECO:0000313" key="2">
    <source>
        <dbReference type="EMBL" id="NLR28840.1"/>
    </source>
</evidence>
<sequence>MMSHNLLTGLLILLSGIALLVFIVFKLFPRTNKTGDHDAKVLLLIFTVLAVGLLGMGSWVCFI</sequence>
<organism evidence="2 3">
    <name type="scientific">Levilactobacillus tujiorum</name>
    <dbReference type="NCBI Taxonomy" id="2912243"/>
    <lineage>
        <taxon>Bacteria</taxon>
        <taxon>Bacillati</taxon>
        <taxon>Bacillota</taxon>
        <taxon>Bacilli</taxon>
        <taxon>Lactobacillales</taxon>
        <taxon>Lactobacillaceae</taxon>
        <taxon>Levilactobacillus</taxon>
    </lineage>
</organism>
<comment type="caution">
    <text evidence="2">The sequence shown here is derived from an EMBL/GenBank/DDBJ whole genome shotgun (WGS) entry which is preliminary data.</text>
</comment>
<dbReference type="Proteomes" id="UP000707477">
    <property type="component" value="Unassembled WGS sequence"/>
</dbReference>
<keyword evidence="3" id="KW-1185">Reference proteome</keyword>